<evidence type="ECO:0000256" key="6">
    <source>
        <dbReference type="SAM" id="Phobius"/>
    </source>
</evidence>
<gene>
    <name evidence="8" type="ORF">GCM10022383_25980</name>
</gene>
<evidence type="ECO:0000256" key="2">
    <source>
        <dbReference type="ARBA" id="ARBA00022448"/>
    </source>
</evidence>
<accession>A0ABP7NGX2</accession>
<feature type="transmembrane region" description="Helical" evidence="6">
    <location>
        <begin position="194"/>
        <end position="218"/>
    </location>
</feature>
<feature type="transmembrane region" description="Helical" evidence="6">
    <location>
        <begin position="20"/>
        <end position="39"/>
    </location>
</feature>
<evidence type="ECO:0000313" key="8">
    <source>
        <dbReference type="EMBL" id="GAA3946956.1"/>
    </source>
</evidence>
<comment type="caution">
    <text evidence="8">The sequence shown here is derived from an EMBL/GenBank/DDBJ whole genome shotgun (WGS) entry which is preliminary data.</text>
</comment>
<evidence type="ECO:0000256" key="4">
    <source>
        <dbReference type="ARBA" id="ARBA00022989"/>
    </source>
</evidence>
<feature type="transmembrane region" description="Helical" evidence="6">
    <location>
        <begin position="100"/>
        <end position="122"/>
    </location>
</feature>
<dbReference type="Pfam" id="PF07690">
    <property type="entry name" value="MFS_1"/>
    <property type="match status" value="1"/>
</dbReference>
<feature type="transmembrane region" description="Helical" evidence="6">
    <location>
        <begin position="230"/>
        <end position="251"/>
    </location>
</feature>
<evidence type="ECO:0000256" key="1">
    <source>
        <dbReference type="ARBA" id="ARBA00004651"/>
    </source>
</evidence>
<dbReference type="SUPFAM" id="SSF103473">
    <property type="entry name" value="MFS general substrate transporter"/>
    <property type="match status" value="1"/>
</dbReference>
<keyword evidence="2" id="KW-0813">Transport</keyword>
<evidence type="ECO:0000256" key="5">
    <source>
        <dbReference type="ARBA" id="ARBA00023136"/>
    </source>
</evidence>
<organism evidence="8 9">
    <name type="scientific">Microbacterium soli</name>
    <dbReference type="NCBI Taxonomy" id="446075"/>
    <lineage>
        <taxon>Bacteria</taxon>
        <taxon>Bacillati</taxon>
        <taxon>Actinomycetota</taxon>
        <taxon>Actinomycetes</taxon>
        <taxon>Micrococcales</taxon>
        <taxon>Microbacteriaceae</taxon>
        <taxon>Microbacterium</taxon>
    </lineage>
</organism>
<dbReference type="Proteomes" id="UP001501591">
    <property type="component" value="Unassembled WGS sequence"/>
</dbReference>
<dbReference type="InterPro" id="IPR011701">
    <property type="entry name" value="MFS"/>
</dbReference>
<evidence type="ECO:0000259" key="7">
    <source>
        <dbReference type="PROSITE" id="PS50850"/>
    </source>
</evidence>
<dbReference type="PANTHER" id="PTHR42718:SF9">
    <property type="entry name" value="MAJOR FACILITATOR SUPERFAMILY MULTIDRUG TRANSPORTER MFSC"/>
    <property type="match status" value="1"/>
</dbReference>
<name>A0ABP7NGX2_9MICO</name>
<comment type="subcellular location">
    <subcellularLocation>
        <location evidence="1">Cell membrane</location>
        <topology evidence="1">Multi-pass membrane protein</topology>
    </subcellularLocation>
</comment>
<evidence type="ECO:0000256" key="3">
    <source>
        <dbReference type="ARBA" id="ARBA00022692"/>
    </source>
</evidence>
<reference evidence="9" key="1">
    <citation type="journal article" date="2019" name="Int. J. Syst. Evol. Microbiol.">
        <title>The Global Catalogue of Microorganisms (GCM) 10K type strain sequencing project: providing services to taxonomists for standard genome sequencing and annotation.</title>
        <authorList>
            <consortium name="The Broad Institute Genomics Platform"/>
            <consortium name="The Broad Institute Genome Sequencing Center for Infectious Disease"/>
            <person name="Wu L."/>
            <person name="Ma J."/>
        </authorList>
    </citation>
    <scope>NUCLEOTIDE SEQUENCE [LARGE SCALE GENOMIC DNA]</scope>
    <source>
        <strain evidence="9">JCM 17024</strain>
    </source>
</reference>
<dbReference type="Gene3D" id="1.20.1250.20">
    <property type="entry name" value="MFS general substrate transporter like domains"/>
    <property type="match status" value="1"/>
</dbReference>
<dbReference type="PROSITE" id="PS50850">
    <property type="entry name" value="MFS"/>
    <property type="match status" value="1"/>
</dbReference>
<dbReference type="PANTHER" id="PTHR42718">
    <property type="entry name" value="MAJOR FACILITATOR SUPERFAMILY MULTIDRUG TRANSPORTER MFSC"/>
    <property type="match status" value="1"/>
</dbReference>
<evidence type="ECO:0000313" key="9">
    <source>
        <dbReference type="Proteomes" id="UP001501591"/>
    </source>
</evidence>
<sequence length="263" mass="27598">MIAALLLVISKGRTWGWTSAPSLACVAVVVVGLALWIPFELRSANPLVDLRSTLRKPVMLTNVSGLLVGFSMFVNNLFAMQQLQLPPATGYGMGLSVSESALWLFPIGIASVFLSPVNGYLLGRFGGRLVLGIGAGIAILGFVIRIFAYGSPLEITIGYSVTTLGISMAYAAMPMLIMSAVPQSETASANGFNALIRMVGTSTSSATVAAVLAGTVLIEGVLYPRWSEIAAVNVLALVLMVSVVVLAWFLPRYARPGGSTRGS</sequence>
<feature type="transmembrane region" description="Helical" evidence="6">
    <location>
        <begin position="157"/>
        <end position="182"/>
    </location>
</feature>
<feature type="domain" description="Major facilitator superfamily (MFS) profile" evidence="7">
    <location>
        <begin position="57"/>
        <end position="263"/>
    </location>
</feature>
<keyword evidence="4 6" id="KW-1133">Transmembrane helix</keyword>
<proteinExistence type="predicted"/>
<keyword evidence="5 6" id="KW-0472">Membrane</keyword>
<dbReference type="EMBL" id="BAABCP010000002">
    <property type="protein sequence ID" value="GAA3946956.1"/>
    <property type="molecule type" value="Genomic_DNA"/>
</dbReference>
<protein>
    <recommendedName>
        <fullName evidence="7">Major facilitator superfamily (MFS) profile domain-containing protein</fullName>
    </recommendedName>
</protein>
<dbReference type="RefSeq" id="WP_425562771.1">
    <property type="nucleotide sequence ID" value="NZ_BAABCP010000002.1"/>
</dbReference>
<dbReference type="InterPro" id="IPR020846">
    <property type="entry name" value="MFS_dom"/>
</dbReference>
<feature type="transmembrane region" description="Helical" evidence="6">
    <location>
        <begin position="60"/>
        <end position="80"/>
    </location>
</feature>
<keyword evidence="3 6" id="KW-0812">Transmembrane</keyword>
<feature type="transmembrane region" description="Helical" evidence="6">
    <location>
        <begin position="129"/>
        <end position="151"/>
    </location>
</feature>
<dbReference type="InterPro" id="IPR036259">
    <property type="entry name" value="MFS_trans_sf"/>
</dbReference>
<keyword evidence="9" id="KW-1185">Reference proteome</keyword>